<gene>
    <name evidence="2" type="ORF">CEUSTIGMA_g9704.t1</name>
</gene>
<feature type="region of interest" description="Disordered" evidence="1">
    <location>
        <begin position="170"/>
        <end position="205"/>
    </location>
</feature>
<dbReference type="OrthoDB" id="543888at2759"/>
<dbReference type="PANTHER" id="PTHR38372">
    <property type="entry name" value="DENTIN SIALOPHOSPHOPROTEIN-LIKE PROTEIN"/>
    <property type="match status" value="1"/>
</dbReference>
<sequence>MSTFKFQEHQNVCVQMRLSPQLRVALLAAQENHQPISLKQDNSKAVLTIGEDEYVFTVTEEGNCDAVQLPSPSSYHSGYSEVGPVKHKLGLQKTLDADLKNRVRALGVEAQPNQRQAVMLNDRRMLGKGKVTKTVTRTVTPPPPAVQTAANAVQRPLAPPPAPKMVTAAAVREPPKPMSTSGSIGRLSRGSTPLPTNTSSILGGTSLSPPSITAAAAAASKQLTPDVPQAAVLAAAKGDAQLCMVAIMMSQSTMASSMLLTMMTRAYAAAKQKPEAKEYIQRLVQAACELVRPSNKLRLKQRVVEEDGPKVQALLNPQNHNRGQGAQADEVRGAMRVPTSVNNGQDATQLQKPADNVKKRKCIAAGDKITPQNTNAVRSYPGSHMHCHESDFKDLEETPSKGVKSYSRASVVAANASSRHLSTRSEDLLEEAGLVPVRDTLLEDSGGGLVHTGRLGYAHMVREMMQQQQQPDVPYCRSSGDGMECDEGSRDRDVSPEAEVVEDDAPSEKYVKRHKATNICPGRGDSGLEKLMVNGVRSRSQSVEKVQQESTEPRDVSIAVADGTVSASDGTREQVSAADLEDQAYEELEELDQEPLDSDAELFAELEAAGPVVRAPIMSIEDHQRYKEEYKRKYDVYFKVHQKYNQVLRDAEALQQAVETCSDGQKREQWHRQLWRLGAIKMPLVKRWRHVAAFLSQDLEWIQSEVRSFLGRLQQGLQSCS</sequence>
<protein>
    <recommendedName>
        <fullName evidence="4">OCEL domain-containing protein</fullName>
    </recommendedName>
</protein>
<dbReference type="PANTHER" id="PTHR38372:SF2">
    <property type="entry name" value="DENTIN SIALOPHOSPHOPROTEIN-LIKE PROTEIN"/>
    <property type="match status" value="1"/>
</dbReference>
<dbReference type="EMBL" id="BEGY01000078">
    <property type="protein sequence ID" value="GAX82275.1"/>
    <property type="molecule type" value="Genomic_DNA"/>
</dbReference>
<evidence type="ECO:0000313" key="2">
    <source>
        <dbReference type="EMBL" id="GAX82275.1"/>
    </source>
</evidence>
<evidence type="ECO:0008006" key="4">
    <source>
        <dbReference type="Google" id="ProtNLM"/>
    </source>
</evidence>
<evidence type="ECO:0000256" key="1">
    <source>
        <dbReference type="SAM" id="MobiDB-lite"/>
    </source>
</evidence>
<feature type="region of interest" description="Disordered" evidence="1">
    <location>
        <begin position="472"/>
        <end position="496"/>
    </location>
</feature>
<proteinExistence type="predicted"/>
<evidence type="ECO:0000313" key="3">
    <source>
        <dbReference type="Proteomes" id="UP000232323"/>
    </source>
</evidence>
<dbReference type="Proteomes" id="UP000232323">
    <property type="component" value="Unassembled WGS sequence"/>
</dbReference>
<organism evidence="2 3">
    <name type="scientific">Chlamydomonas eustigma</name>
    <dbReference type="NCBI Taxonomy" id="1157962"/>
    <lineage>
        <taxon>Eukaryota</taxon>
        <taxon>Viridiplantae</taxon>
        <taxon>Chlorophyta</taxon>
        <taxon>core chlorophytes</taxon>
        <taxon>Chlorophyceae</taxon>
        <taxon>CS clade</taxon>
        <taxon>Chlamydomonadales</taxon>
        <taxon>Chlamydomonadaceae</taxon>
        <taxon>Chlamydomonas</taxon>
    </lineage>
</organism>
<feature type="compositionally biased region" description="Polar residues" evidence="1">
    <location>
        <begin position="178"/>
        <end position="205"/>
    </location>
</feature>
<dbReference type="AlphaFoldDB" id="A0A250XGR8"/>
<keyword evidence="3" id="KW-1185">Reference proteome</keyword>
<dbReference type="SUPFAM" id="SSF144292">
    <property type="entry name" value="occludin/ELL-like"/>
    <property type="match status" value="1"/>
</dbReference>
<name>A0A250XGR8_9CHLO</name>
<reference evidence="2 3" key="1">
    <citation type="submission" date="2017-08" db="EMBL/GenBank/DDBJ databases">
        <title>Acidophilic green algal genome provides insights into adaptation to an acidic environment.</title>
        <authorList>
            <person name="Hirooka S."/>
            <person name="Hirose Y."/>
            <person name="Kanesaki Y."/>
            <person name="Higuchi S."/>
            <person name="Fujiwara T."/>
            <person name="Onuma R."/>
            <person name="Era A."/>
            <person name="Ohbayashi R."/>
            <person name="Uzuka A."/>
            <person name="Nozaki H."/>
            <person name="Yoshikawa H."/>
            <person name="Miyagishima S.Y."/>
        </authorList>
    </citation>
    <scope>NUCLEOTIDE SEQUENCE [LARGE SCALE GENOMIC DNA]</scope>
    <source>
        <strain evidence="2 3">NIES-2499</strain>
    </source>
</reference>
<comment type="caution">
    <text evidence="2">The sequence shown here is derived from an EMBL/GenBank/DDBJ whole genome shotgun (WGS) entry which is preliminary data.</text>
</comment>
<accession>A0A250XGR8</accession>